<keyword evidence="1 2" id="KW-0807">Transducer</keyword>
<feature type="domain" description="Methyl-accepting transducer" evidence="4">
    <location>
        <begin position="326"/>
        <end position="569"/>
    </location>
</feature>
<organism evidence="5 6">
    <name type="scientific">Pseudothermotoga lettingae (strain ATCC BAA-301 / DSM 14385 / NBRC 107922 / TMO)</name>
    <name type="common">Thermotoga lettingae</name>
    <dbReference type="NCBI Taxonomy" id="416591"/>
    <lineage>
        <taxon>Bacteria</taxon>
        <taxon>Thermotogati</taxon>
        <taxon>Thermotogota</taxon>
        <taxon>Thermotogae</taxon>
        <taxon>Thermotogales</taxon>
        <taxon>Thermotogaceae</taxon>
        <taxon>Pseudothermotoga</taxon>
    </lineage>
</organism>
<dbReference type="Proteomes" id="UP000002016">
    <property type="component" value="Chromosome"/>
</dbReference>
<dbReference type="HOGENOM" id="CLU_000445_107_18_0"/>
<dbReference type="STRING" id="416591.Tlet_0941"/>
<dbReference type="SUPFAM" id="SSF111126">
    <property type="entry name" value="Ligand-binding domain in the NO signalling and Golgi transport"/>
    <property type="match status" value="1"/>
</dbReference>
<evidence type="ECO:0000313" key="5">
    <source>
        <dbReference type="EMBL" id="ABV33507.1"/>
    </source>
</evidence>
<evidence type="ECO:0000256" key="3">
    <source>
        <dbReference type="SAM" id="Phobius"/>
    </source>
</evidence>
<proteinExistence type="predicted"/>
<keyword evidence="6" id="KW-1185">Reference proteome</keyword>
<dbReference type="SUPFAM" id="SSF58104">
    <property type="entry name" value="Methyl-accepting chemotaxis protein (MCP) signaling domain"/>
    <property type="match status" value="1"/>
</dbReference>
<dbReference type="Gene3D" id="3.90.1520.10">
    <property type="entry name" value="H-NOX domain"/>
    <property type="match status" value="1"/>
</dbReference>
<dbReference type="PANTHER" id="PTHR32089">
    <property type="entry name" value="METHYL-ACCEPTING CHEMOTAXIS PROTEIN MCPB"/>
    <property type="match status" value="1"/>
</dbReference>
<dbReference type="RefSeq" id="WP_012002988.1">
    <property type="nucleotide sequence ID" value="NC_009828.1"/>
</dbReference>
<dbReference type="EMBL" id="CP000812">
    <property type="protein sequence ID" value="ABV33507.1"/>
    <property type="molecule type" value="Genomic_DNA"/>
</dbReference>
<dbReference type="InterPro" id="IPR004089">
    <property type="entry name" value="MCPsignal_dom"/>
</dbReference>
<reference evidence="5 6" key="1">
    <citation type="submission" date="2007-08" db="EMBL/GenBank/DDBJ databases">
        <title>Complete sequence of Thermotoga lettingae TMO.</title>
        <authorList>
            <consortium name="US DOE Joint Genome Institute"/>
            <person name="Copeland A."/>
            <person name="Lucas S."/>
            <person name="Lapidus A."/>
            <person name="Barry K."/>
            <person name="Glavina del Rio T."/>
            <person name="Dalin E."/>
            <person name="Tice H."/>
            <person name="Pitluck S."/>
            <person name="Foster B."/>
            <person name="Bruce D."/>
            <person name="Schmutz J."/>
            <person name="Larimer F."/>
            <person name="Land M."/>
            <person name="Hauser L."/>
            <person name="Kyrpides N."/>
            <person name="Mikhailova N."/>
            <person name="Nelson K."/>
            <person name="Gogarten J.P."/>
            <person name="Noll K."/>
            <person name="Richardson P."/>
        </authorList>
    </citation>
    <scope>NUCLEOTIDE SEQUENCE [LARGE SCALE GENOMIC DNA]</scope>
    <source>
        <strain evidence="6">ATCC BAA-301 / DSM 14385 / NBRC 107922 / TMO</strain>
    </source>
</reference>
<dbReference type="Gene3D" id="1.10.287.950">
    <property type="entry name" value="Methyl-accepting chemotaxis protein"/>
    <property type="match status" value="1"/>
</dbReference>
<gene>
    <name evidence="5" type="ordered locus">Tlet_0941</name>
</gene>
<dbReference type="PROSITE" id="PS50111">
    <property type="entry name" value="CHEMOTAXIS_TRANSDUC_2"/>
    <property type="match status" value="1"/>
</dbReference>
<dbReference type="Pfam" id="PF00015">
    <property type="entry name" value="MCPsignal"/>
    <property type="match status" value="1"/>
</dbReference>
<keyword evidence="3" id="KW-0812">Transmembrane</keyword>
<dbReference type="GO" id="GO:0016020">
    <property type="term" value="C:membrane"/>
    <property type="evidence" value="ECO:0007669"/>
    <property type="project" value="InterPro"/>
</dbReference>
<dbReference type="InterPro" id="IPR038158">
    <property type="entry name" value="H-NOX_domain_sf"/>
</dbReference>
<sequence>MKGFVVNMWFETWGKLYGKEVVEKLKTQFGLKPDHTYSPLDDVPDELPINVSRKLATLKNLSFDEIWYRTGRENLYTFFEHYPEFFKKPSFLSFMAAMDAVHRVLTKRIKGATPPRIFFRLINGNRAIIKYESKRDFRKYFLGLMESASEFFKDPIKYSVVSESRDKVIHIEVDVTATRSYGRFEKLAVIPVLGLGLFKSIFPTYAFMIPLYAFVLSYLSYTFLPANALIKSMAVGLGTFVLSIIGMIDFKKGHQSLEQTIESVSEKNLDNPLSVDGVKEFSRLSQSLMNASDSLKEVFLSISGDVQEMSSYSQKVVDAVNSMKEQLDTMGSLSNEIANTAVQISNDTEKISSAVNSNVDTITSIIDEQTKIVQSLNDAVSLIANSARNVEGSAEGIVRMSERFSKLVDEGKKLQDQASLIMEVAETVSTIAEQTNLLALNAAIEAARSGEAGRGFAVVADEIRKLAEESRSSAAKISEFLSSITAGIEQLGRIIQSEFNEMKQQSQKLIESSEHNKQSSDVISNISSKLNNLIETLHAEAKNLQSMTGNIQSLLAISEESSATAEEISSSIQNFFMQLKVVLDSVNETMKLLKVVEENFKDIKF</sequence>
<dbReference type="SMART" id="SM00283">
    <property type="entry name" value="MA"/>
    <property type="match status" value="1"/>
</dbReference>
<dbReference type="GO" id="GO:0007165">
    <property type="term" value="P:signal transduction"/>
    <property type="evidence" value="ECO:0007669"/>
    <property type="project" value="UniProtKB-KW"/>
</dbReference>
<dbReference type="KEGG" id="tle:Tlet_0941"/>
<keyword evidence="3" id="KW-1133">Transmembrane helix</keyword>
<dbReference type="OrthoDB" id="1660488at2"/>
<evidence type="ECO:0000256" key="2">
    <source>
        <dbReference type="PROSITE-ProRule" id="PRU00284"/>
    </source>
</evidence>
<name>A8F5S3_PSELT</name>
<dbReference type="Pfam" id="PF07700">
    <property type="entry name" value="HNOB"/>
    <property type="match status" value="1"/>
</dbReference>
<dbReference type="eggNOG" id="COG0840">
    <property type="taxonomic scope" value="Bacteria"/>
</dbReference>
<evidence type="ECO:0000313" key="6">
    <source>
        <dbReference type="Proteomes" id="UP000002016"/>
    </source>
</evidence>
<evidence type="ECO:0000256" key="1">
    <source>
        <dbReference type="ARBA" id="ARBA00023224"/>
    </source>
</evidence>
<protein>
    <submittedName>
        <fullName evidence="5">Methyl-accepting chemotaxis sensory transducer</fullName>
    </submittedName>
</protein>
<accession>A8F5S3</accession>
<dbReference type="InterPro" id="IPR024096">
    <property type="entry name" value="NO_sig/Golgi_transp_ligand-bd"/>
</dbReference>
<keyword evidence="3" id="KW-0472">Membrane</keyword>
<dbReference type="AlphaFoldDB" id="A8F5S3"/>
<dbReference type="InterPro" id="IPR011644">
    <property type="entry name" value="Heme_NO-bd"/>
</dbReference>
<dbReference type="PANTHER" id="PTHR32089:SF112">
    <property type="entry name" value="LYSOZYME-LIKE PROTEIN-RELATED"/>
    <property type="match status" value="1"/>
</dbReference>
<evidence type="ECO:0000259" key="4">
    <source>
        <dbReference type="PROSITE" id="PS50111"/>
    </source>
</evidence>
<reference evidence="5 6" key="2">
    <citation type="journal article" date="2009" name="Proc. Natl. Acad. Sci. U.S.A.">
        <title>On the chimeric nature, thermophilic origin, and phylogenetic placement of the Thermotogales.</title>
        <authorList>
            <person name="Zhaxybayeva O."/>
            <person name="Swithers K.S."/>
            <person name="Lapierre P."/>
            <person name="Fournier G.P."/>
            <person name="Bickhart D.M."/>
            <person name="DeBoy R.T."/>
            <person name="Nelson K.E."/>
            <person name="Nesbo C.L."/>
            <person name="Doolittle W.F."/>
            <person name="Gogarten J.P."/>
            <person name="Noll K.M."/>
        </authorList>
    </citation>
    <scope>NUCLEOTIDE SEQUENCE [LARGE SCALE GENOMIC DNA]</scope>
    <source>
        <strain evidence="6">ATCC BAA-301 / DSM 14385 / NBRC 107922 / TMO</strain>
    </source>
</reference>
<feature type="transmembrane region" description="Helical" evidence="3">
    <location>
        <begin position="228"/>
        <end position="248"/>
    </location>
</feature>
<dbReference type="GO" id="GO:0020037">
    <property type="term" value="F:heme binding"/>
    <property type="evidence" value="ECO:0007669"/>
    <property type="project" value="InterPro"/>
</dbReference>